<keyword evidence="3" id="KW-0547">Nucleotide-binding</keyword>
<evidence type="ECO:0000256" key="3">
    <source>
        <dbReference type="ARBA" id="ARBA00022741"/>
    </source>
</evidence>
<name>A0A9Q5SSU1_9BACT</name>
<dbReference type="Pfam" id="PF00005">
    <property type="entry name" value="ABC_tran"/>
    <property type="match status" value="2"/>
</dbReference>
<dbReference type="GO" id="GO:0016887">
    <property type="term" value="F:ATP hydrolysis activity"/>
    <property type="evidence" value="ECO:0007669"/>
    <property type="project" value="InterPro"/>
</dbReference>
<dbReference type="GO" id="GO:0055085">
    <property type="term" value="P:transmembrane transport"/>
    <property type="evidence" value="ECO:0007669"/>
    <property type="project" value="InterPro"/>
</dbReference>
<dbReference type="FunFam" id="3.40.50.300:FF:001320">
    <property type="entry name" value="Heme ABC transporter ATP-binding protein"/>
    <property type="match status" value="1"/>
</dbReference>
<dbReference type="InterPro" id="IPR003439">
    <property type="entry name" value="ABC_transporter-like_ATP-bd"/>
</dbReference>
<feature type="domain" description="ABC transporter" evidence="6">
    <location>
        <begin position="339"/>
        <end position="538"/>
    </location>
</feature>
<dbReference type="GO" id="GO:0016020">
    <property type="term" value="C:membrane"/>
    <property type="evidence" value="ECO:0007669"/>
    <property type="project" value="InterPro"/>
</dbReference>
<feature type="domain" description="ABC transporter" evidence="6">
    <location>
        <begin position="3"/>
        <end position="236"/>
    </location>
</feature>
<evidence type="ECO:0000313" key="8">
    <source>
        <dbReference type="Proteomes" id="UP000195975"/>
    </source>
</evidence>
<dbReference type="PANTHER" id="PTHR19211">
    <property type="entry name" value="ATP-BINDING TRANSPORT PROTEIN-RELATED"/>
    <property type="match status" value="1"/>
</dbReference>
<dbReference type="RefSeq" id="WP_021862494.1">
    <property type="nucleotide sequence ID" value="NZ_CAJLBM010000009.1"/>
</dbReference>
<dbReference type="InterPro" id="IPR050611">
    <property type="entry name" value="ABCF"/>
</dbReference>
<dbReference type="SUPFAM" id="SSF52540">
    <property type="entry name" value="P-loop containing nucleoside triphosphate hydrolases"/>
    <property type="match status" value="2"/>
</dbReference>
<dbReference type="GO" id="GO:0005524">
    <property type="term" value="F:ATP binding"/>
    <property type="evidence" value="ECO:0007669"/>
    <property type="project" value="UniProtKB-KW"/>
</dbReference>
<keyword evidence="2" id="KW-0677">Repeat</keyword>
<dbReference type="CDD" id="cd03221">
    <property type="entry name" value="ABCF_EF-3"/>
    <property type="match status" value="1"/>
</dbReference>
<keyword evidence="4 7" id="KW-0067">ATP-binding</keyword>
<reference evidence="8" key="1">
    <citation type="submission" date="2017-04" db="EMBL/GenBank/DDBJ databases">
        <title>Function of individual gut microbiota members based on whole genome sequencing of pure cultures obtained from chicken caecum.</title>
        <authorList>
            <person name="Medvecky M."/>
            <person name="Cejkova D."/>
            <person name="Polansky O."/>
            <person name="Karasova D."/>
            <person name="Kubasova T."/>
            <person name="Cizek A."/>
            <person name="Rychlik I."/>
        </authorList>
    </citation>
    <scope>NUCLEOTIDE SEQUENCE [LARGE SCALE GENOMIC DNA]</scope>
    <source>
        <strain evidence="8">An42</strain>
    </source>
</reference>
<evidence type="ECO:0000256" key="5">
    <source>
        <dbReference type="SAM" id="Coils"/>
    </source>
</evidence>
<accession>A0A9Q5SSU1</accession>
<dbReference type="PROSITE" id="PS00211">
    <property type="entry name" value="ABC_TRANSPORTER_1"/>
    <property type="match status" value="1"/>
</dbReference>
<dbReference type="InterPro" id="IPR015856">
    <property type="entry name" value="ABC_transpr_CbiO/EcfA_su"/>
</dbReference>
<dbReference type="CDD" id="cd03225">
    <property type="entry name" value="ABC_cobalt_CbiO_domain1"/>
    <property type="match status" value="1"/>
</dbReference>
<evidence type="ECO:0000256" key="4">
    <source>
        <dbReference type="ARBA" id="ARBA00022840"/>
    </source>
</evidence>
<dbReference type="AlphaFoldDB" id="A0A9Q5SSU1"/>
<dbReference type="Gene3D" id="3.40.50.300">
    <property type="entry name" value="P-loop containing nucleotide triphosphate hydrolases"/>
    <property type="match status" value="2"/>
</dbReference>
<dbReference type="EMBL" id="NFIJ01000004">
    <property type="protein sequence ID" value="OUO06124.1"/>
    <property type="molecule type" value="Genomic_DNA"/>
</dbReference>
<gene>
    <name evidence="7" type="ORF">B5F96_06425</name>
</gene>
<comment type="caution">
    <text evidence="7">The sequence shown here is derived from an EMBL/GenBank/DDBJ whole genome shotgun (WGS) entry which is preliminary data.</text>
</comment>
<keyword evidence="5" id="KW-0175">Coiled coil</keyword>
<protein>
    <submittedName>
        <fullName evidence="7">ABC transporter ATP-binding protein</fullName>
    </submittedName>
</protein>
<evidence type="ECO:0000313" key="7">
    <source>
        <dbReference type="EMBL" id="OUO06124.1"/>
    </source>
</evidence>
<evidence type="ECO:0000256" key="2">
    <source>
        <dbReference type="ARBA" id="ARBA00022737"/>
    </source>
</evidence>
<dbReference type="SMART" id="SM00382">
    <property type="entry name" value="AAA"/>
    <property type="match status" value="2"/>
</dbReference>
<dbReference type="Proteomes" id="UP000195975">
    <property type="component" value="Unassembled WGS sequence"/>
</dbReference>
<dbReference type="InterPro" id="IPR003593">
    <property type="entry name" value="AAA+_ATPase"/>
</dbReference>
<evidence type="ECO:0000256" key="1">
    <source>
        <dbReference type="ARBA" id="ARBA00022448"/>
    </source>
</evidence>
<organism evidence="7 8">
    <name type="scientific">Parabacteroides johnsonii</name>
    <dbReference type="NCBI Taxonomy" id="387661"/>
    <lineage>
        <taxon>Bacteria</taxon>
        <taxon>Pseudomonadati</taxon>
        <taxon>Bacteroidota</taxon>
        <taxon>Bacteroidia</taxon>
        <taxon>Bacteroidales</taxon>
        <taxon>Tannerellaceae</taxon>
        <taxon>Parabacteroides</taxon>
    </lineage>
</organism>
<dbReference type="PANTHER" id="PTHR19211:SF6">
    <property type="entry name" value="BLL7188 PROTEIN"/>
    <property type="match status" value="1"/>
</dbReference>
<dbReference type="PROSITE" id="PS50893">
    <property type="entry name" value="ABC_TRANSPORTER_2"/>
    <property type="match status" value="2"/>
</dbReference>
<feature type="coiled-coil region" evidence="5">
    <location>
        <begin position="225"/>
        <end position="263"/>
    </location>
</feature>
<evidence type="ECO:0000259" key="6">
    <source>
        <dbReference type="PROSITE" id="PS50893"/>
    </source>
</evidence>
<dbReference type="InterPro" id="IPR017871">
    <property type="entry name" value="ABC_transporter-like_CS"/>
</dbReference>
<dbReference type="InterPro" id="IPR027417">
    <property type="entry name" value="P-loop_NTPase"/>
</dbReference>
<sequence>MCISVHQLCYVHADKEPLFQDINLTVNKGQRLALVGNNGTGKSTLLRIIEGSLQPSSGEIICSSRPYYIPQHFGQFDRLTVAEALGVDDRIKAFHAILEGDTSVENFISLNDDWNVEERCLSALAFWDLGHLQLSRPMHSLSGGEKTKVFLSGILVHAPEIILMDEPTNHLDVASREKLYEIVKNGRSTMLIVSHDRMLLNLLPCICELERNVITLYGGNFDFYKEQKELALTALQNRLGEKKKELRQACKLAREVMERKNKMNARSEKYAFKKGISRMAVNTLKDKAEKSTVRLGDTHEEKMVSLQDSITDLQNAMPGLRGLQTDFNSSNLHIGKILIVAEQINFGYTSSSLWQFPMDIQVRSGDRIHISGNNGSGKTTLVKLLLGELEPTAGTIMRTGFSYLYIDQECSVIDPRLTVFEQTERFNTGNWAEHELKSILNRYLFPYDTWDKGCACLSGGEKIRLLFCCLMIGNNAPDVFILDEPTNNLDIQSVEIITAAIKSYRGTVLLISHDHYFVKEIKINRSIKLFDTGSVIKI</sequence>
<proteinExistence type="predicted"/>
<keyword evidence="1" id="KW-0813">Transport</keyword>